<reference evidence="2 3" key="1">
    <citation type="journal article" date="2016" name="Mol. Biol. Evol.">
        <title>Comparative Genomics of Early-Diverging Mushroom-Forming Fungi Provides Insights into the Origins of Lignocellulose Decay Capabilities.</title>
        <authorList>
            <person name="Nagy L.G."/>
            <person name="Riley R."/>
            <person name="Tritt A."/>
            <person name="Adam C."/>
            <person name="Daum C."/>
            <person name="Floudas D."/>
            <person name="Sun H."/>
            <person name="Yadav J.S."/>
            <person name="Pangilinan J."/>
            <person name="Larsson K.H."/>
            <person name="Matsuura K."/>
            <person name="Barry K."/>
            <person name="Labutti K."/>
            <person name="Kuo R."/>
            <person name="Ohm R.A."/>
            <person name="Bhattacharya S.S."/>
            <person name="Shirouzu T."/>
            <person name="Yoshinaga Y."/>
            <person name="Martin F.M."/>
            <person name="Grigoriev I.V."/>
            <person name="Hibbett D.S."/>
        </authorList>
    </citation>
    <scope>NUCLEOTIDE SEQUENCE [LARGE SCALE GENOMIC DNA]</scope>
    <source>
        <strain evidence="2 3">HHB12733</strain>
    </source>
</reference>
<feature type="compositionally biased region" description="Acidic residues" evidence="1">
    <location>
        <begin position="320"/>
        <end position="333"/>
    </location>
</feature>
<feature type="compositionally biased region" description="Pro residues" evidence="1">
    <location>
        <begin position="224"/>
        <end position="236"/>
    </location>
</feature>
<feature type="compositionally biased region" description="Basic and acidic residues" evidence="1">
    <location>
        <begin position="58"/>
        <end position="78"/>
    </location>
</feature>
<feature type="compositionally biased region" description="Basic and acidic residues" evidence="1">
    <location>
        <begin position="352"/>
        <end position="361"/>
    </location>
</feature>
<dbReference type="InParanoid" id="A0A165HAQ5"/>
<keyword evidence="3" id="KW-1185">Reference proteome</keyword>
<evidence type="ECO:0000313" key="3">
    <source>
        <dbReference type="Proteomes" id="UP000076842"/>
    </source>
</evidence>
<accession>A0A165HAQ5</accession>
<dbReference type="AlphaFoldDB" id="A0A165HAQ5"/>
<evidence type="ECO:0000256" key="1">
    <source>
        <dbReference type="SAM" id="MobiDB-lite"/>
    </source>
</evidence>
<feature type="compositionally biased region" description="Low complexity" evidence="1">
    <location>
        <begin position="150"/>
        <end position="169"/>
    </location>
</feature>
<name>A0A165HAQ5_9BASI</name>
<gene>
    <name evidence="2" type="ORF">CALCODRAFT_213532</name>
</gene>
<feature type="compositionally biased region" description="Low complexity" evidence="1">
    <location>
        <begin position="90"/>
        <end position="101"/>
    </location>
</feature>
<feature type="compositionally biased region" description="Acidic residues" evidence="1">
    <location>
        <begin position="386"/>
        <end position="395"/>
    </location>
</feature>
<protein>
    <recommendedName>
        <fullName evidence="4">RED-like N-terminal domain-containing protein</fullName>
    </recommendedName>
</protein>
<feature type="compositionally biased region" description="Basic and acidic residues" evidence="1">
    <location>
        <begin position="405"/>
        <end position="418"/>
    </location>
</feature>
<feature type="compositionally biased region" description="Basic and acidic residues" evidence="1">
    <location>
        <begin position="120"/>
        <end position="144"/>
    </location>
</feature>
<dbReference type="Proteomes" id="UP000076842">
    <property type="component" value="Unassembled WGS sequence"/>
</dbReference>
<organism evidence="2 3">
    <name type="scientific">Calocera cornea HHB12733</name>
    <dbReference type="NCBI Taxonomy" id="1353952"/>
    <lineage>
        <taxon>Eukaryota</taxon>
        <taxon>Fungi</taxon>
        <taxon>Dikarya</taxon>
        <taxon>Basidiomycota</taxon>
        <taxon>Agaricomycotina</taxon>
        <taxon>Dacrymycetes</taxon>
        <taxon>Dacrymycetales</taxon>
        <taxon>Dacrymycetaceae</taxon>
        <taxon>Calocera</taxon>
    </lineage>
</organism>
<proteinExistence type="predicted"/>
<evidence type="ECO:0000313" key="2">
    <source>
        <dbReference type="EMBL" id="KZT59058.1"/>
    </source>
</evidence>
<sequence>MDQSAFRGMLGRPRTGLSTSVPAPRPRNLITGEAGAKASFVYRRPAPAKEAAFKPRKLKDAPKLVSSDADRRDDKGALDEIAQLVDSLRSGRPASSSAPGAQDDLDASLEAAFETAAPAEPERVAGRKRTREDIVRELREKKAGSEGPHAGKLGDAAAAATKGAGKGFKPIGKSAPSGFKPIGEKKKKKKAKVVSDAAGALPMPEESHAKRLDGPKLATEPEPARLPEPPLPPPGPEVDMEEDIFAGAGVFEGYDVSSDEEGEAAEGSKPAPAGPAESLAAPPPGKANWFNESSRSPSPPPVARRAPTPPARPSASAAGEGEEGEEEGAEEDGEMRLRPLESSSIPSIRELLSLDREESARAKRRARKDAWRAKQGLGPSLRDGGEGGESEEEEEERRKKKKKRGVESELDRLQAYKK</sequence>
<feature type="compositionally biased region" description="Low complexity" evidence="1">
    <location>
        <begin position="110"/>
        <end position="119"/>
    </location>
</feature>
<dbReference type="STRING" id="1353952.A0A165HAQ5"/>
<feature type="region of interest" description="Disordered" evidence="1">
    <location>
        <begin position="1"/>
        <end position="29"/>
    </location>
</feature>
<feature type="compositionally biased region" description="Pro residues" evidence="1">
    <location>
        <begin position="297"/>
        <end position="312"/>
    </location>
</feature>
<dbReference type="EMBL" id="KV423944">
    <property type="protein sequence ID" value="KZT59058.1"/>
    <property type="molecule type" value="Genomic_DNA"/>
</dbReference>
<feature type="compositionally biased region" description="Basic and acidic residues" evidence="1">
    <location>
        <begin position="205"/>
        <end position="214"/>
    </location>
</feature>
<feature type="region of interest" description="Disordered" evidence="1">
    <location>
        <begin position="51"/>
        <end position="418"/>
    </location>
</feature>
<evidence type="ECO:0008006" key="4">
    <source>
        <dbReference type="Google" id="ProtNLM"/>
    </source>
</evidence>